<dbReference type="Proteomes" id="UP001153069">
    <property type="component" value="Unassembled WGS sequence"/>
</dbReference>
<reference evidence="1" key="1">
    <citation type="submission" date="2020-06" db="EMBL/GenBank/DDBJ databases">
        <authorList>
            <consortium name="Plant Systems Biology data submission"/>
        </authorList>
    </citation>
    <scope>NUCLEOTIDE SEQUENCE</scope>
    <source>
        <strain evidence="1">D6</strain>
    </source>
</reference>
<protein>
    <submittedName>
        <fullName evidence="1">Uncharacterized protein</fullName>
    </submittedName>
</protein>
<keyword evidence="2" id="KW-1185">Reference proteome</keyword>
<evidence type="ECO:0000313" key="2">
    <source>
        <dbReference type="Proteomes" id="UP001153069"/>
    </source>
</evidence>
<name>A0A9N8HDX9_9STRA</name>
<evidence type="ECO:0000313" key="1">
    <source>
        <dbReference type="EMBL" id="CAB9511433.1"/>
    </source>
</evidence>
<comment type="caution">
    <text evidence="1">The sequence shown here is derived from an EMBL/GenBank/DDBJ whole genome shotgun (WGS) entry which is preliminary data.</text>
</comment>
<dbReference type="EMBL" id="CAICTM010000483">
    <property type="protein sequence ID" value="CAB9511433.1"/>
    <property type="molecule type" value="Genomic_DNA"/>
</dbReference>
<proteinExistence type="predicted"/>
<gene>
    <name evidence="1" type="ORF">SEMRO_484_G152320.1</name>
</gene>
<accession>A0A9N8HDX9</accession>
<dbReference type="AlphaFoldDB" id="A0A9N8HDX9"/>
<organism evidence="1 2">
    <name type="scientific">Seminavis robusta</name>
    <dbReference type="NCBI Taxonomy" id="568900"/>
    <lineage>
        <taxon>Eukaryota</taxon>
        <taxon>Sar</taxon>
        <taxon>Stramenopiles</taxon>
        <taxon>Ochrophyta</taxon>
        <taxon>Bacillariophyta</taxon>
        <taxon>Bacillariophyceae</taxon>
        <taxon>Bacillariophycidae</taxon>
        <taxon>Naviculales</taxon>
        <taxon>Naviculaceae</taxon>
        <taxon>Seminavis</taxon>
    </lineage>
</organism>
<sequence>MKESTTVHHCNQQKGNILGIFSLLFLFGNTPLAKAQSFLTPSPTPNNVVNVTTRDCSASSGSCVECVSANCAWAIGLCQDSCDGFPLDCYSLDSTTVPNNNFPTAQSVCDLQQLQAQDAAFCGVQTTCEACTSTTLKAPSAGSSSAVERQDSPTTCSWYDVKETCSHLAEDDSGKSSPYCRSTSEGLCYYGANNCNDCLDLGFCSWTGDGTCELNCLPGQECFSNTQASASSNSDICTTAEAFQADLELCREQADCASCAATSVSSGGSCDWFYNNATWTGSCGVSLSTDDDNDCDATTGVGCPVDSCADVPSTDQCEALATLSPEDITCNACLQSDCGWVEESSRCLPSCDFIQDDSHCVVRSPTDTSANICTQAENHVEDAGICNTQTDCASCIVQLKSDRRSNCQWYSGGSAIAYCGPGGSCDSQGACPSATCDFSSGSANSGFCGAASTDCLTCLGNAGCVWIDGTCRGSCTEVPTSNTCFSDTNPAYTGASDFFICNEAGTSSDRDVTTDDTDSAGRRMTASVMAVVLLVSVSLLW</sequence>